<keyword evidence="4" id="KW-0456">Lyase</keyword>
<dbReference type="GO" id="GO:0006096">
    <property type="term" value="P:glycolytic process"/>
    <property type="evidence" value="ECO:0007669"/>
    <property type="project" value="InterPro"/>
</dbReference>
<comment type="caution">
    <text evidence="4">The sequence shown here is derived from an EMBL/GenBank/DDBJ whole genome shotgun (WGS) entry which is preliminary data.</text>
</comment>
<name>A0A2H0B5V9_9BACT</name>
<dbReference type="Proteomes" id="UP000231081">
    <property type="component" value="Unassembled WGS sequence"/>
</dbReference>
<gene>
    <name evidence="4" type="primary">eno</name>
    <name evidence="4" type="ORF">COX09_02045</name>
</gene>
<proteinExistence type="predicted"/>
<dbReference type="GO" id="GO:0000015">
    <property type="term" value="C:phosphopyruvate hydratase complex"/>
    <property type="evidence" value="ECO:0007669"/>
    <property type="project" value="InterPro"/>
</dbReference>
<dbReference type="PANTHER" id="PTHR11902">
    <property type="entry name" value="ENOLASE"/>
    <property type="match status" value="1"/>
</dbReference>
<dbReference type="Pfam" id="PF03952">
    <property type="entry name" value="Enolase_N"/>
    <property type="match status" value="1"/>
</dbReference>
<keyword evidence="4" id="KW-0670">Pyruvate</keyword>
<dbReference type="GO" id="GO:0000287">
    <property type="term" value="F:magnesium ion binding"/>
    <property type="evidence" value="ECO:0007669"/>
    <property type="project" value="InterPro"/>
</dbReference>
<sequence>MAKIAKILAREILDSRGHPTIETTIYLDTGHSGTASVPSGASSARHEAVESRDNDPRRFQGLGVIKAIDLINRTLSAKLKGIDPARQTELDQFLINEDGTADKSNFGANTLLSISQAAVVASAAYYQLPVYQYLRQKYYQQVPLNRLPGPTFNIINGGA</sequence>
<dbReference type="SMART" id="SM01193">
    <property type="entry name" value="Enolase_N"/>
    <property type="match status" value="1"/>
</dbReference>
<evidence type="ECO:0000259" key="3">
    <source>
        <dbReference type="SMART" id="SM01193"/>
    </source>
</evidence>
<dbReference type="Gene3D" id="3.30.390.10">
    <property type="entry name" value="Enolase-like, N-terminal domain"/>
    <property type="match status" value="1"/>
</dbReference>
<feature type="domain" description="Enolase N-terminal" evidence="3">
    <location>
        <begin position="4"/>
        <end position="134"/>
    </location>
</feature>
<dbReference type="InterPro" id="IPR020811">
    <property type="entry name" value="Enolase_N"/>
</dbReference>
<dbReference type="InterPro" id="IPR000941">
    <property type="entry name" value="Enolase"/>
</dbReference>
<keyword evidence="1" id="KW-0460">Magnesium</keyword>
<evidence type="ECO:0000313" key="4">
    <source>
        <dbReference type="EMBL" id="PIP52358.1"/>
    </source>
</evidence>
<dbReference type="AlphaFoldDB" id="A0A2H0B5V9"/>
<dbReference type="PRINTS" id="PR00148">
    <property type="entry name" value="ENOLASE"/>
</dbReference>
<evidence type="ECO:0000256" key="2">
    <source>
        <dbReference type="SAM" id="MobiDB-lite"/>
    </source>
</evidence>
<dbReference type="PANTHER" id="PTHR11902:SF1">
    <property type="entry name" value="ENOLASE"/>
    <property type="match status" value="1"/>
</dbReference>
<feature type="region of interest" description="Disordered" evidence="2">
    <location>
        <begin position="32"/>
        <end position="55"/>
    </location>
</feature>
<evidence type="ECO:0000313" key="5">
    <source>
        <dbReference type="Proteomes" id="UP000231081"/>
    </source>
</evidence>
<reference evidence="4 5" key="1">
    <citation type="submission" date="2017-09" db="EMBL/GenBank/DDBJ databases">
        <title>Depth-based differentiation of microbial function through sediment-hosted aquifers and enrichment of novel symbionts in the deep terrestrial subsurface.</title>
        <authorList>
            <person name="Probst A.J."/>
            <person name="Ladd B."/>
            <person name="Jarett J.K."/>
            <person name="Geller-Mcgrath D.E."/>
            <person name="Sieber C.M."/>
            <person name="Emerson J.B."/>
            <person name="Anantharaman K."/>
            <person name="Thomas B.C."/>
            <person name="Malmstrom R."/>
            <person name="Stieglmeier M."/>
            <person name="Klingl A."/>
            <person name="Woyke T."/>
            <person name="Ryan C.M."/>
            <person name="Banfield J.F."/>
        </authorList>
    </citation>
    <scope>NUCLEOTIDE SEQUENCE [LARGE SCALE GENOMIC DNA]</scope>
    <source>
        <strain evidence="4">CG23_combo_of_CG06-09_8_20_14_all_47_9</strain>
    </source>
</reference>
<feature type="non-terminal residue" evidence="4">
    <location>
        <position position="159"/>
    </location>
</feature>
<dbReference type="InterPro" id="IPR029017">
    <property type="entry name" value="Enolase-like_N"/>
</dbReference>
<accession>A0A2H0B5V9</accession>
<feature type="compositionally biased region" description="Basic and acidic residues" evidence="2">
    <location>
        <begin position="44"/>
        <end position="55"/>
    </location>
</feature>
<dbReference type="EC" id="4.2.1.11" evidence="4"/>
<dbReference type="GO" id="GO:0004634">
    <property type="term" value="F:phosphopyruvate hydratase activity"/>
    <property type="evidence" value="ECO:0007669"/>
    <property type="project" value="UniProtKB-EC"/>
</dbReference>
<organism evidence="4 5">
    <name type="scientific">Candidatus Beckwithbacteria bacterium CG23_combo_of_CG06-09_8_20_14_all_47_9</name>
    <dbReference type="NCBI Taxonomy" id="1974498"/>
    <lineage>
        <taxon>Bacteria</taxon>
        <taxon>Candidatus Beckwithiibacteriota</taxon>
    </lineage>
</organism>
<protein>
    <submittedName>
        <fullName evidence="4">Phosphopyruvate hydratase</fullName>
        <ecNumber evidence="4">4.2.1.11</ecNumber>
    </submittedName>
</protein>
<evidence type="ECO:0000256" key="1">
    <source>
        <dbReference type="ARBA" id="ARBA00022842"/>
    </source>
</evidence>
<dbReference type="EMBL" id="PCSQ01000050">
    <property type="protein sequence ID" value="PIP52358.1"/>
    <property type="molecule type" value="Genomic_DNA"/>
</dbReference>
<dbReference type="SUPFAM" id="SSF54826">
    <property type="entry name" value="Enolase N-terminal domain-like"/>
    <property type="match status" value="1"/>
</dbReference>
<feature type="compositionally biased region" description="Polar residues" evidence="2">
    <location>
        <begin position="32"/>
        <end position="42"/>
    </location>
</feature>